<gene>
    <name evidence="2" type="ORF">G4D61_03155</name>
    <name evidence="1" type="ORF">NG54_02210</name>
</gene>
<dbReference type="Proteomes" id="UP000476934">
    <property type="component" value="Unassembled WGS sequence"/>
</dbReference>
<dbReference type="OrthoDB" id="2971825at2"/>
<dbReference type="RefSeq" id="WP_025729569.1">
    <property type="nucleotide sequence ID" value="NZ_JAAIWK010000003.1"/>
</dbReference>
<accession>A0A0A6VGS7</accession>
<keyword evidence="4" id="KW-1185">Reference proteome</keyword>
<reference evidence="2 4" key="2">
    <citation type="submission" date="2020-02" db="EMBL/GenBank/DDBJ databases">
        <authorList>
            <person name="Feng H."/>
        </authorList>
    </citation>
    <scope>NUCLEOTIDE SEQUENCE [LARGE SCALE GENOMIC DNA]</scope>
    <source>
        <strain evidence="2 4">Gsoil 114</strain>
    </source>
</reference>
<organism evidence="1 3">
    <name type="scientific">Heyndrickxia ginsengihumi</name>
    <dbReference type="NCBI Taxonomy" id="363870"/>
    <lineage>
        <taxon>Bacteria</taxon>
        <taxon>Bacillati</taxon>
        <taxon>Bacillota</taxon>
        <taxon>Bacilli</taxon>
        <taxon>Bacillales</taxon>
        <taxon>Bacillaceae</taxon>
        <taxon>Heyndrickxia</taxon>
    </lineage>
</organism>
<comment type="caution">
    <text evidence="1">The sequence shown here is derived from an EMBL/GenBank/DDBJ whole genome shotgun (WGS) entry which is preliminary data.</text>
</comment>
<evidence type="ECO:0000313" key="4">
    <source>
        <dbReference type="Proteomes" id="UP000476934"/>
    </source>
</evidence>
<dbReference type="AlphaFoldDB" id="A0A0A6VGS7"/>
<evidence type="ECO:0000313" key="3">
    <source>
        <dbReference type="Proteomes" id="UP000030588"/>
    </source>
</evidence>
<dbReference type="EMBL" id="JRUN01000003">
    <property type="protein sequence ID" value="KHD86653.1"/>
    <property type="molecule type" value="Genomic_DNA"/>
</dbReference>
<proteinExistence type="predicted"/>
<dbReference type="Proteomes" id="UP000030588">
    <property type="component" value="Unassembled WGS sequence"/>
</dbReference>
<dbReference type="InterPro" id="IPR035314">
    <property type="entry name" value="DUF5370"/>
</dbReference>
<evidence type="ECO:0000313" key="1">
    <source>
        <dbReference type="EMBL" id="KHD86653.1"/>
    </source>
</evidence>
<reference evidence="2 4" key="3">
    <citation type="submission" date="2020-03" db="EMBL/GenBank/DDBJ databases">
        <title>Bacillus aquiflavi sp. nov., isolated from yellow water of strong flavor Chinese baijiu in Yibin region of China.</title>
        <authorList>
            <person name="Xie J."/>
        </authorList>
    </citation>
    <scope>NUCLEOTIDE SEQUENCE [LARGE SCALE GENOMIC DNA]</scope>
    <source>
        <strain evidence="2 4">Gsoil 114</strain>
    </source>
</reference>
<protein>
    <submittedName>
        <fullName evidence="2">YbxH family protein</fullName>
    </submittedName>
</protein>
<dbReference type="Pfam" id="PF17340">
    <property type="entry name" value="DUF5370"/>
    <property type="match status" value="1"/>
</dbReference>
<dbReference type="EMBL" id="JAAIWK010000003">
    <property type="protein sequence ID" value="NEY18967.1"/>
    <property type="molecule type" value="Genomic_DNA"/>
</dbReference>
<sequence>MGAIEHNGYRFEPEFSVINQDGAIHVYHDGKYVEEIHFKFNGEYPEHDQIEELVNHYCFEKNI</sequence>
<name>A0A0A6VGS7_9BACI</name>
<dbReference type="STRING" id="363870.NG54_02210"/>
<reference evidence="1 3" key="1">
    <citation type="submission" date="2014-10" db="EMBL/GenBank/DDBJ databases">
        <title>Draft genome of phytase producing Bacillus ginsengihumi strain M2.11.</title>
        <authorList>
            <person name="Toymentseva A."/>
            <person name="Boulygina E.A."/>
            <person name="Kazakov S.V."/>
            <person name="Kayumov I."/>
            <person name="Suleimanova A.D."/>
            <person name="Mardanova A.M."/>
            <person name="Maria S.N."/>
            <person name="Sergey M.Y."/>
            <person name="Sharipova M.R."/>
        </authorList>
    </citation>
    <scope>NUCLEOTIDE SEQUENCE [LARGE SCALE GENOMIC DNA]</scope>
    <source>
        <strain evidence="1 3">M2.11</strain>
    </source>
</reference>
<evidence type="ECO:0000313" key="2">
    <source>
        <dbReference type="EMBL" id="NEY18967.1"/>
    </source>
</evidence>